<proteinExistence type="predicted"/>
<evidence type="ECO:0000313" key="1">
    <source>
        <dbReference type="EMBL" id="OHE99482.1"/>
    </source>
</evidence>
<name>A0A1G4BDR7_9PEZI</name>
<sequence length="42" mass="4559">MAGPHHFLSGEKQAMAGVGEQACLESDQHWRYGSLDPLTTTT</sequence>
<keyword evidence="2" id="KW-1185">Reference proteome</keyword>
<dbReference type="AlphaFoldDB" id="A0A1G4BDR7"/>
<comment type="caution">
    <text evidence="1">The sequence shown here is derived from an EMBL/GenBank/DDBJ whole genome shotgun (WGS) entry which is preliminary data.</text>
</comment>
<dbReference type="EMBL" id="MJBS01000036">
    <property type="protein sequence ID" value="OHE99482.1"/>
    <property type="molecule type" value="Genomic_DNA"/>
</dbReference>
<gene>
    <name evidence="1" type="ORF">CORC01_05282</name>
</gene>
<reference evidence="1 2" key="1">
    <citation type="submission" date="2016-09" db="EMBL/GenBank/DDBJ databases">
        <authorList>
            <person name="Capua I."/>
            <person name="De Benedictis P."/>
            <person name="Joannis T."/>
            <person name="Lombin L.H."/>
            <person name="Cattoli G."/>
        </authorList>
    </citation>
    <scope>NUCLEOTIDE SEQUENCE [LARGE SCALE GENOMIC DNA]</scope>
    <source>
        <strain evidence="1 2">IMI 309357</strain>
    </source>
</reference>
<protein>
    <submittedName>
        <fullName evidence="1">Uncharacterized protein</fullName>
    </submittedName>
</protein>
<evidence type="ECO:0000313" key="2">
    <source>
        <dbReference type="Proteomes" id="UP000176998"/>
    </source>
</evidence>
<dbReference type="GeneID" id="34558435"/>
<dbReference type="Proteomes" id="UP000176998">
    <property type="component" value="Unassembled WGS sequence"/>
</dbReference>
<organism evidence="1 2">
    <name type="scientific">Colletotrichum orchidophilum</name>
    <dbReference type="NCBI Taxonomy" id="1209926"/>
    <lineage>
        <taxon>Eukaryota</taxon>
        <taxon>Fungi</taxon>
        <taxon>Dikarya</taxon>
        <taxon>Ascomycota</taxon>
        <taxon>Pezizomycotina</taxon>
        <taxon>Sordariomycetes</taxon>
        <taxon>Hypocreomycetidae</taxon>
        <taxon>Glomerellales</taxon>
        <taxon>Glomerellaceae</taxon>
        <taxon>Colletotrichum</taxon>
    </lineage>
</organism>
<dbReference type="RefSeq" id="XP_022476630.1">
    <property type="nucleotide sequence ID" value="XM_022616925.1"/>
</dbReference>
<accession>A0A1G4BDR7</accession>